<evidence type="ECO:0000256" key="2">
    <source>
        <dbReference type="SAM" id="Phobius"/>
    </source>
</evidence>
<name>Q0ANZ8_MARMM</name>
<feature type="compositionally biased region" description="Polar residues" evidence="1">
    <location>
        <begin position="1"/>
        <end position="13"/>
    </location>
</feature>
<keyword evidence="2" id="KW-0812">Transmembrane</keyword>
<dbReference type="HOGENOM" id="CLU_520543_0_0_5"/>
<keyword evidence="2" id="KW-0472">Membrane</keyword>
<evidence type="ECO:0000313" key="4">
    <source>
        <dbReference type="Proteomes" id="UP000001964"/>
    </source>
</evidence>
<feature type="transmembrane region" description="Helical" evidence="2">
    <location>
        <begin position="476"/>
        <end position="496"/>
    </location>
</feature>
<gene>
    <name evidence="3" type="ordered locus">Mmar10_1697</name>
</gene>
<feature type="region of interest" description="Disordered" evidence="1">
    <location>
        <begin position="1"/>
        <end position="22"/>
    </location>
</feature>
<dbReference type="STRING" id="394221.Mmar10_1697"/>
<keyword evidence="2" id="KW-1133">Transmembrane helix</keyword>
<dbReference type="EMBL" id="CP000449">
    <property type="protein sequence ID" value="ABI65989.1"/>
    <property type="molecule type" value="Genomic_DNA"/>
</dbReference>
<reference evidence="3 4" key="1">
    <citation type="submission" date="2006-08" db="EMBL/GenBank/DDBJ databases">
        <title>Complete sequence of Maricaulis maris MCS10.</title>
        <authorList>
            <consortium name="US DOE Joint Genome Institute"/>
            <person name="Copeland A."/>
            <person name="Lucas S."/>
            <person name="Lapidus A."/>
            <person name="Barry K."/>
            <person name="Detter J.C."/>
            <person name="Glavina del Rio T."/>
            <person name="Hammon N."/>
            <person name="Israni S."/>
            <person name="Dalin E."/>
            <person name="Tice H."/>
            <person name="Pitluck S."/>
            <person name="Saunders E."/>
            <person name="Brettin T."/>
            <person name="Bruce D."/>
            <person name="Han C."/>
            <person name="Tapia R."/>
            <person name="Gilna P."/>
            <person name="Schmutz J."/>
            <person name="Larimer F."/>
            <person name="Land M."/>
            <person name="Hauser L."/>
            <person name="Kyrpides N."/>
            <person name="Mikhailova N."/>
            <person name="Viollier P."/>
            <person name="Stephens C."/>
            <person name="Richardson P."/>
        </authorList>
    </citation>
    <scope>NUCLEOTIDE SEQUENCE [LARGE SCALE GENOMIC DNA]</scope>
    <source>
        <strain evidence="3 4">MCS10</strain>
    </source>
</reference>
<dbReference type="KEGG" id="mmr:Mmar10_1697"/>
<evidence type="ECO:0000313" key="3">
    <source>
        <dbReference type="EMBL" id="ABI65989.1"/>
    </source>
</evidence>
<dbReference type="OrthoDB" id="7629014at2"/>
<accession>Q0ANZ8</accession>
<dbReference type="AlphaFoldDB" id="Q0ANZ8"/>
<protein>
    <submittedName>
        <fullName evidence="3">Uncharacterized protein</fullName>
    </submittedName>
</protein>
<proteinExistence type="predicted"/>
<dbReference type="RefSeq" id="WP_011643636.1">
    <property type="nucleotide sequence ID" value="NC_008347.1"/>
</dbReference>
<organism evidence="3 4">
    <name type="scientific">Maricaulis maris (strain MCS10)</name>
    <name type="common">Caulobacter maris</name>
    <dbReference type="NCBI Taxonomy" id="394221"/>
    <lineage>
        <taxon>Bacteria</taxon>
        <taxon>Pseudomonadati</taxon>
        <taxon>Pseudomonadota</taxon>
        <taxon>Alphaproteobacteria</taxon>
        <taxon>Maricaulales</taxon>
        <taxon>Maricaulaceae</taxon>
        <taxon>Maricaulis</taxon>
    </lineage>
</organism>
<evidence type="ECO:0000256" key="1">
    <source>
        <dbReference type="SAM" id="MobiDB-lite"/>
    </source>
</evidence>
<sequence>MTDTVDAGDTNQPGADAWQRAGLTRGEAIRRERVDRWRGETQSPWEAGPVGLTVWLLWRAVFKGFQPAWLIGSLVVAAWFALQWLAQTGGIAGHVMPQPGESERLSQLVREAVPSGADARTLWLDRLNDALRGDRRRRADMDRFRSWAALGPDLIGRDRLALELLAGAAGPQALDARLRAGPAWQRQARLDAAYRRELARGEALGLSPPALVFAPDALQRGQAQRQFAWAVANTSADGFFRGAYRGQFEMRSVPALVATDAGDTRLYGGVRHLVIQLCADPRTRRPGCDSAIIPPATADDLALALAAIEAGMVSLPGRQHALGSGAEILTAARRAGRLHPQMEAWLAIELVRLLPPDQIGNAFASAGIRPDIAFAAPSRAEPMIAARIEASTAPGAVGLATVFQSVARLRTRTSSFESIRLMQFAGSPDALTDLQRLAELSGPATLAVFEWLGADAFAALQPLPDTPEAEPRVRQALMLALISVALVLLLTLIRLATPDRLRRASHTSLTDAWISRSLLGKKI</sequence>
<keyword evidence="4" id="KW-1185">Reference proteome</keyword>
<dbReference type="Proteomes" id="UP000001964">
    <property type="component" value="Chromosome"/>
</dbReference>
<dbReference type="eggNOG" id="ENOG503411F">
    <property type="taxonomic scope" value="Bacteria"/>
</dbReference>